<dbReference type="InterPro" id="IPR010817">
    <property type="entry name" value="HemY_N"/>
</dbReference>
<evidence type="ECO:0000256" key="5">
    <source>
        <dbReference type="SAM" id="MobiDB-lite"/>
    </source>
</evidence>
<dbReference type="Proteomes" id="UP000292781">
    <property type="component" value="Unassembled WGS sequence"/>
</dbReference>
<evidence type="ECO:0000256" key="1">
    <source>
        <dbReference type="ARBA" id="ARBA00004370"/>
    </source>
</evidence>
<keyword evidence="4 6" id="KW-0472">Membrane</keyword>
<evidence type="ECO:0000313" key="8">
    <source>
        <dbReference type="EMBL" id="TBW36320.1"/>
    </source>
</evidence>
<feature type="compositionally biased region" description="Low complexity" evidence="5">
    <location>
        <begin position="480"/>
        <end position="491"/>
    </location>
</feature>
<dbReference type="InterPro" id="IPR011990">
    <property type="entry name" value="TPR-like_helical_dom_sf"/>
</dbReference>
<evidence type="ECO:0000256" key="2">
    <source>
        <dbReference type="ARBA" id="ARBA00022692"/>
    </source>
</evidence>
<protein>
    <submittedName>
        <fullName evidence="8">Heme biosynthesis protein HemY</fullName>
    </submittedName>
</protein>
<keyword evidence="3 6" id="KW-1133">Transmembrane helix</keyword>
<dbReference type="Gene3D" id="1.25.40.10">
    <property type="entry name" value="Tetratricopeptide repeat domain"/>
    <property type="match status" value="1"/>
</dbReference>
<evidence type="ECO:0000259" key="7">
    <source>
        <dbReference type="Pfam" id="PF07219"/>
    </source>
</evidence>
<dbReference type="PIRSF" id="PIRSF031802">
    <property type="entry name" value="UCP031802"/>
    <property type="match status" value="1"/>
</dbReference>
<keyword evidence="9" id="KW-1185">Reference proteome</keyword>
<dbReference type="InterPro" id="IPR016982">
    <property type="entry name" value="Mms48"/>
</dbReference>
<keyword evidence="2 6" id="KW-0812">Transmembrane</keyword>
<reference evidence="8 9" key="1">
    <citation type="submission" date="2019-02" db="EMBL/GenBank/DDBJ databases">
        <title>Siculibacillus lacustris gen. nov., sp. nov., a new rosette-forming bacterium isolated from a freshwater crater lake (Lake St. Ana, Romania).</title>
        <authorList>
            <person name="Felfoldi T."/>
            <person name="Marton Z."/>
            <person name="Szabo A."/>
            <person name="Mentes A."/>
            <person name="Boka K."/>
            <person name="Marialigeti K."/>
            <person name="Mathe I."/>
            <person name="Koncz M."/>
            <person name="Schumann P."/>
            <person name="Toth E."/>
        </authorList>
    </citation>
    <scope>NUCLEOTIDE SEQUENCE [LARGE SCALE GENOMIC DNA]</scope>
    <source>
        <strain evidence="8 9">SA-279</strain>
    </source>
</reference>
<dbReference type="GO" id="GO:0016020">
    <property type="term" value="C:membrane"/>
    <property type="evidence" value="ECO:0007669"/>
    <property type="project" value="UniProtKB-SubCell"/>
</dbReference>
<gene>
    <name evidence="8" type="ORF">EYW49_14550</name>
</gene>
<dbReference type="Pfam" id="PF07219">
    <property type="entry name" value="HemY_N"/>
    <property type="match status" value="1"/>
</dbReference>
<organism evidence="8 9">
    <name type="scientific">Siculibacillus lacustris</name>
    <dbReference type="NCBI Taxonomy" id="1549641"/>
    <lineage>
        <taxon>Bacteria</taxon>
        <taxon>Pseudomonadati</taxon>
        <taxon>Pseudomonadota</taxon>
        <taxon>Alphaproteobacteria</taxon>
        <taxon>Hyphomicrobiales</taxon>
        <taxon>Ancalomicrobiaceae</taxon>
        <taxon>Siculibacillus</taxon>
    </lineage>
</organism>
<proteinExistence type="predicted"/>
<accession>A0A4Q9VLF3</accession>
<sequence length="554" mass="59063">MIRLLAFLVLLLALAFGFAWLADRPGEVTFVWQGTRVDTDLMTVAIGVVAFVVAVMVVVAVLRAIWNTPGSIGSFFGRRRRDKGWAALSRGMIAVGAGDPATAAKFSTEARRILGDEPLALLLEAQSAQSIGDRAGARAAFEAMAKVPATRLLGLRGLYVEAVRWGDGLAAAAHAEAANQAAPKLGWAGQALVEYRSQSRDWQGALETIERNRRHGVIDKADARRLRAVVLTADALEREQAAPDVVRATALEAHGLAPGLVPAACVAARLVARGGDLRKAARVLEAAWKVEPHPELAEAYAHLRAGDSVQDRLSRIRDLVKVRAHHPECALAMARAEIDVRDFAGARRSLEPFVAQGPSRRVCLLMAEIEEGEHGNVGAARAWLTRAVHAARDRTWVADGFVSDRWMPVSPVSGRLDAFEWKLPPEEVTGLVTDPIDRPDEALALSGSITPIEAPPAPEVAPVVEAAVAPEPAKPVAVAPEPAKAPVTAPPQAAARPITVAPERDLPDTAVPPTIGPTGRSNGVETALPHLPDDPGPDTEVPAVDPKKRFRLFN</sequence>
<dbReference type="OrthoDB" id="9798343at2"/>
<dbReference type="EMBL" id="SJFN01000021">
    <property type="protein sequence ID" value="TBW36320.1"/>
    <property type="molecule type" value="Genomic_DNA"/>
</dbReference>
<feature type="transmembrane region" description="Helical" evidence="6">
    <location>
        <begin position="45"/>
        <end position="66"/>
    </location>
</feature>
<comment type="subcellular location">
    <subcellularLocation>
        <location evidence="1">Membrane</location>
    </subcellularLocation>
</comment>
<feature type="domain" description="HemY N-terminal" evidence="7">
    <location>
        <begin position="26"/>
        <end position="130"/>
    </location>
</feature>
<evidence type="ECO:0000256" key="6">
    <source>
        <dbReference type="SAM" id="Phobius"/>
    </source>
</evidence>
<dbReference type="RefSeq" id="WP_131310316.1">
    <property type="nucleotide sequence ID" value="NZ_SJFN01000021.1"/>
</dbReference>
<evidence type="ECO:0000256" key="3">
    <source>
        <dbReference type="ARBA" id="ARBA00022989"/>
    </source>
</evidence>
<dbReference type="SUPFAM" id="SSF48452">
    <property type="entry name" value="TPR-like"/>
    <property type="match status" value="1"/>
</dbReference>
<feature type="region of interest" description="Disordered" evidence="5">
    <location>
        <begin position="480"/>
        <end position="554"/>
    </location>
</feature>
<dbReference type="AlphaFoldDB" id="A0A4Q9VLF3"/>
<evidence type="ECO:0000256" key="4">
    <source>
        <dbReference type="ARBA" id="ARBA00023136"/>
    </source>
</evidence>
<name>A0A4Q9VLF3_9HYPH</name>
<evidence type="ECO:0000313" key="9">
    <source>
        <dbReference type="Proteomes" id="UP000292781"/>
    </source>
</evidence>
<comment type="caution">
    <text evidence="8">The sequence shown here is derived from an EMBL/GenBank/DDBJ whole genome shotgun (WGS) entry which is preliminary data.</text>
</comment>